<evidence type="ECO:0000256" key="1">
    <source>
        <dbReference type="SAM" id="Coils"/>
    </source>
</evidence>
<dbReference type="OrthoDB" id="417037at2759"/>
<feature type="compositionally biased region" description="Polar residues" evidence="2">
    <location>
        <begin position="1294"/>
        <end position="1307"/>
    </location>
</feature>
<dbReference type="EMBL" id="LSRX01001152">
    <property type="protein sequence ID" value="OLP82974.1"/>
    <property type="molecule type" value="Genomic_DNA"/>
</dbReference>
<keyword evidence="3" id="KW-0472">Membrane</keyword>
<reference evidence="5 6" key="1">
    <citation type="submission" date="2016-02" db="EMBL/GenBank/DDBJ databases">
        <title>Genome analysis of coral dinoflagellate symbionts highlights evolutionary adaptations to a symbiotic lifestyle.</title>
        <authorList>
            <person name="Aranda M."/>
            <person name="Li Y."/>
            <person name="Liew Y.J."/>
            <person name="Baumgarten S."/>
            <person name="Simakov O."/>
            <person name="Wilson M."/>
            <person name="Piel J."/>
            <person name="Ashoor H."/>
            <person name="Bougouffa S."/>
            <person name="Bajic V.B."/>
            <person name="Ryu T."/>
            <person name="Ravasi T."/>
            <person name="Bayer T."/>
            <person name="Micklem G."/>
            <person name="Kim H."/>
            <person name="Bhak J."/>
            <person name="Lajeunesse T.C."/>
            <person name="Voolstra C.R."/>
        </authorList>
    </citation>
    <scope>NUCLEOTIDE SEQUENCE [LARGE SCALE GENOMIC DNA]</scope>
    <source>
        <strain evidence="5 6">CCMP2467</strain>
    </source>
</reference>
<dbReference type="GO" id="GO:0004620">
    <property type="term" value="F:phospholipase activity"/>
    <property type="evidence" value="ECO:0007669"/>
    <property type="project" value="TreeGrafter"/>
</dbReference>
<feature type="compositionally biased region" description="Low complexity" evidence="2">
    <location>
        <begin position="1865"/>
        <end position="1876"/>
    </location>
</feature>
<feature type="transmembrane region" description="Helical" evidence="3">
    <location>
        <begin position="12"/>
        <end position="35"/>
    </location>
</feature>
<keyword evidence="1" id="KW-0175">Coiled coil</keyword>
<feature type="transmembrane region" description="Helical" evidence="3">
    <location>
        <begin position="126"/>
        <end position="145"/>
    </location>
</feature>
<feature type="region of interest" description="Disordered" evidence="2">
    <location>
        <begin position="1925"/>
        <end position="1951"/>
    </location>
</feature>
<sequence>MTSLTKYAASAWQFPGSSLLLLIECWATVAALYAYQGGYQPWSWKVLQHLPLATVAKALNMYLSFIAMRRTSLPVYNILKRLQPVYAMVQDWYIRGTCPDAWECLGVALISAGTIVTGIGDLDFDLAGYMLALLAAGCQSLYLVLARNAQDRAELSSMDLVFYTSFYNSILFVPLTAVELPGVASFLQGPGEVSNLLLFMLPYVFLGAVLNFSTFWCTAENSPLATAVAGTSKGILSTVVGMLLFGAHLTALGVLVRVACDPCSVLIVAFANEQVLDLVEVRVNCEQNSLLYLVRPRFSEHQRRRHEQGVAVNSSLGTASTLRASPEPAWHAGHGVRGDFVNLRHRRCHGARRRLWYLAAVAALVLPCSAVLRYPDGAFESRYPLHIDECALPGKGLSFQSLACLGRLRQHLLEDADCNRVICDNIDSSTPVEVYANETDWAPFKNLCGHLQELFLAVFDLGVKLVGEVPTHEDINELFVLSKVFKSSQGVSPPDLHQAPVYANTTRAVLRRHAQHVLDILGEVQSESLSAERLLEAASMFGIAIPEEIRATVLKEGAGLNDQGLQNLTALFQGPDHSVDRMAAMFGRKWEEASDMERERWSITAFKTPSALNLESERKDLRTNVDEEDCELRGMDNERPASMKEFYITSQLQKARGKTFEQNAMVDGTVPVYGSDDAPASWRMMVVNFLSSHGFVRNLVERCWWMRFDAKGRNESQALIEVDDFIIGARPEIQASIKKIDQDRFDIGKWEEVKDVAITQEFQTMWSAVYLASIMASKLKNAVIEDILIISKNINYLRHGFPSIHGKQDRRSALELAVVMKDLQGTRSTVRHPMFPTTTYNDSAAALARRLQLLIENVSVTLLLNFHLAQLDHNGRVAGRNLVHELYGDVDSIRVVFHEIPGKRWDALTHLLDFLGVSKQPVVMAEVGVEAANTSQRLLERNPLLSYIGVDPYINNDELFHDVIDRLSLFQDSGRFVLYRSTSMNASLHVADGSLDMVFLDARHDFQAVVDDVAAWKPKVRVGGILSGHDFSWMFPTVDKARAILIQQWQCTKRPSIRQSVLCISLLTAFGGYICETVKDQRHCHMGGTAVAVASSETTVRSKSPYLWLAQEGLDSSPSDRRWVPLHPSDSERLEDILTQSQNGKGLPASVPIDHGRYDVELERRVMRAVYWDEPDRRVIRSSWFRGRRGAWTPYDEEDGEVLRISLFAGLSDTLRLAEAVFAARTGTIGISEFPRNMASDSEVSGVDVTATAVHDAPSQGQSMQVDDFSGVDIPSDTQENQEGRDIQGYLESLNRSPTTEISSSSDAEIPEPPDAETKVTGRTPHMGPHRKKQPRRQPPTATKAPGSIGRQARQAQVAPVDRMHMGGALEALLAQDDVEPDETGSHSMASDHYPAVKSGSRASSASGASPRSRAYPRTQTLASTDSLMPPPPPPAPPRHASDPRLHMSDQSLETEHRIERDAIGGALSVKLVSWSEPLKITANHPDVVERNARYLGRLYHAAKVKEPPIMEWTFLANVMQAYTGNKETLFSHVVCMESKQHLFWIHYLREPFSTKAGDSAVHRHTLYFGHGTNTAGVEGIMDSCYLAPATIADGAGAVGHYSQASPWGDSESLKQVLDRVVQSGKWQCPVMVHGFVMTPSGHHVMESGGGAEAQQACMIHAAVHFKCDKKWLLHSDLTTVTSFVIAVKKQFQPLRDHLGRPIFQLGATHADTVKQQVMTGGLTNWGLRSLANGRHTVWESFKSRQEAITAGTLMRALRGENSTHYSGADLNSTLTHMTKNMFPGQDPYLWDNRYTAIKELAKELAKVVAQKGPSAANQSMLQQIQELQRENARLKSGKAQASRSVIPASPAHTPPPKGARTPKGSAAGSPASGGHPTPPSYRQPKDRQSSTEATEGPVRSLEDFWNARPTDAVPEDFELADEHEGNDDLATPAGSPDFRPEDYDEADPVDPLDTVQQFERTTQARFLEECKLDNYKVNTINKWVSQRVGKDKMAQVRLAGSELAAATERLPAGNRPAVDAIAVQWGLPVNAAAKINERSLYQLIATCYVLGKVTYLHRMRGQQLTQLVFNYRAFMRQFDRGRRTWQQEDTWKSQVLTVADTDAAALITPTVECLHREEERALPLLVSRFVLSWFCKIGGKEVVDELLQAELEAGWIIRGSDELAQGLSGPGGGLFGSAGRAFTLTAVSPDLWQRLCDGVDVNLVLTRSVGVAALPPGSRLLRAGKNAVSSKADLLRLIPVSRRIWVQSCSPSRASCRLSDPSRKVIRMQLDLVTSGSDLPSLILPLKFEFTAFADACAGLEEAFQRLRTGKELPPLLVPVNRGKDDVRFEALPPENADEDSGAISSMLFGKTSKRQPVDGNLRASDSKVDASSMEQGDHPAQSGDELQFTAIQEAVERSGSQREAVQVWRGYHAFAGEDDRQEDDEEQLPQHVECLTFVVHGIGQYHRAQQGANSQFFKEVARVRKLAAKYQVERAKEQARQGRIEFLPLEWYGPIHVEVGIGNRLKNVTLKSVSHLRDFANFALADVMVYLDEQWRERIHDELLKKMGQLWKLFSARTPNYSGEVAVIGHSLGSVIMFDLIQKVSFLQPSARNFGLFRGSRPFSVPGIDAGIPFALR</sequence>
<evidence type="ECO:0000259" key="4">
    <source>
        <dbReference type="Pfam" id="PF03151"/>
    </source>
</evidence>
<dbReference type="Proteomes" id="UP000186817">
    <property type="component" value="Unassembled WGS sequence"/>
</dbReference>
<evidence type="ECO:0000313" key="5">
    <source>
        <dbReference type="EMBL" id="OLP82974.1"/>
    </source>
</evidence>
<accession>A0A1Q9CJ94</accession>
<feature type="transmembrane region" description="Helical" evidence="3">
    <location>
        <begin position="196"/>
        <end position="215"/>
    </location>
</feature>
<dbReference type="PANTHER" id="PTHR23509:SF10">
    <property type="entry name" value="LD21067P"/>
    <property type="match status" value="1"/>
</dbReference>
<feature type="transmembrane region" description="Helical" evidence="3">
    <location>
        <begin position="235"/>
        <end position="256"/>
    </location>
</feature>
<keyword evidence="6" id="KW-1185">Reference proteome</keyword>
<protein>
    <submittedName>
        <fullName evidence="5">Phospholipase DDHD2</fullName>
    </submittedName>
</protein>
<feature type="coiled-coil region" evidence="1">
    <location>
        <begin position="611"/>
        <end position="638"/>
    </location>
</feature>
<dbReference type="Pfam" id="PF03151">
    <property type="entry name" value="TPT"/>
    <property type="match status" value="1"/>
</dbReference>
<feature type="region of interest" description="Disordered" evidence="2">
    <location>
        <begin position="1255"/>
        <end position="1359"/>
    </location>
</feature>
<name>A0A1Q9CJ94_SYMMI</name>
<dbReference type="InterPro" id="IPR029063">
    <property type="entry name" value="SAM-dependent_MTases_sf"/>
</dbReference>
<evidence type="ECO:0000256" key="2">
    <source>
        <dbReference type="SAM" id="MobiDB-lite"/>
    </source>
</evidence>
<keyword evidence="3" id="KW-1133">Transmembrane helix</keyword>
<feature type="region of interest" description="Disordered" evidence="2">
    <location>
        <begin position="2350"/>
        <end position="2384"/>
    </location>
</feature>
<dbReference type="InterPro" id="IPR037185">
    <property type="entry name" value="EmrE-like"/>
</dbReference>
<dbReference type="PANTHER" id="PTHR23509">
    <property type="entry name" value="PA-PL1 PHOSPHOLIPASE FAMILY"/>
    <property type="match status" value="1"/>
</dbReference>
<comment type="caution">
    <text evidence="5">The sequence shown here is derived from an EMBL/GenBank/DDBJ whole genome shotgun (WGS) entry which is preliminary data.</text>
</comment>
<feature type="region of interest" description="Disordered" evidence="2">
    <location>
        <begin position="1379"/>
        <end position="1446"/>
    </location>
</feature>
<feature type="domain" description="Sugar phosphate transporter" evidence="4">
    <location>
        <begin position="39"/>
        <end position="253"/>
    </location>
</feature>
<gene>
    <name evidence="5" type="primary">DDHD2</name>
    <name evidence="5" type="ORF">AK812_SmicGene36337</name>
</gene>
<keyword evidence="3" id="KW-0812">Transmembrane</keyword>
<feature type="compositionally biased region" description="Low complexity" evidence="2">
    <location>
        <begin position="1399"/>
        <end position="1418"/>
    </location>
</feature>
<feature type="region of interest" description="Disordered" evidence="2">
    <location>
        <begin position="1832"/>
        <end position="1906"/>
    </location>
</feature>
<evidence type="ECO:0000256" key="3">
    <source>
        <dbReference type="SAM" id="Phobius"/>
    </source>
</evidence>
<dbReference type="InterPro" id="IPR004853">
    <property type="entry name" value="Sugar_P_trans_dom"/>
</dbReference>
<feature type="compositionally biased region" description="Pro residues" evidence="2">
    <location>
        <begin position="1429"/>
        <end position="1438"/>
    </location>
</feature>
<dbReference type="InterPro" id="IPR058055">
    <property type="entry name" value="PA-PLA1"/>
</dbReference>
<dbReference type="GO" id="GO:0005737">
    <property type="term" value="C:cytoplasm"/>
    <property type="evidence" value="ECO:0007669"/>
    <property type="project" value="TreeGrafter"/>
</dbReference>
<proteinExistence type="predicted"/>
<dbReference type="Pfam" id="PF13578">
    <property type="entry name" value="Methyltransf_24"/>
    <property type="match status" value="1"/>
</dbReference>
<evidence type="ECO:0000313" key="6">
    <source>
        <dbReference type="Proteomes" id="UP000186817"/>
    </source>
</evidence>
<dbReference type="Gene3D" id="3.40.50.150">
    <property type="entry name" value="Vaccinia Virus protein VP39"/>
    <property type="match status" value="1"/>
</dbReference>
<organism evidence="5 6">
    <name type="scientific">Symbiodinium microadriaticum</name>
    <name type="common">Dinoflagellate</name>
    <name type="synonym">Zooxanthella microadriatica</name>
    <dbReference type="NCBI Taxonomy" id="2951"/>
    <lineage>
        <taxon>Eukaryota</taxon>
        <taxon>Sar</taxon>
        <taxon>Alveolata</taxon>
        <taxon>Dinophyceae</taxon>
        <taxon>Suessiales</taxon>
        <taxon>Symbiodiniaceae</taxon>
        <taxon>Symbiodinium</taxon>
    </lineage>
</organism>
<feature type="transmembrane region" description="Helical" evidence="3">
    <location>
        <begin position="355"/>
        <end position="374"/>
    </location>
</feature>
<dbReference type="SUPFAM" id="SSF103481">
    <property type="entry name" value="Multidrug resistance efflux transporter EmrE"/>
    <property type="match status" value="1"/>
</dbReference>